<dbReference type="AlphaFoldDB" id="A0A7H0SM44"/>
<dbReference type="Pfam" id="PF20058">
    <property type="entry name" value="DUF6457"/>
    <property type="match status" value="1"/>
</dbReference>
<dbReference type="InterPro" id="IPR045598">
    <property type="entry name" value="DUF6457"/>
</dbReference>
<reference evidence="1 2" key="1">
    <citation type="submission" date="2019-12" db="EMBL/GenBank/DDBJ databases">
        <title>Corynebacterium sp. nov., isolated from feces of the Anser Albifrons in China.</title>
        <authorList>
            <person name="Liu Q."/>
        </authorList>
    </citation>
    <scope>NUCLEOTIDE SEQUENCE [LARGE SCALE GENOMIC DNA]</scope>
    <source>
        <strain evidence="1 2">4H37-19</strain>
    </source>
</reference>
<dbReference type="EMBL" id="CP046884">
    <property type="protein sequence ID" value="QNQ89619.1"/>
    <property type="molecule type" value="Genomic_DNA"/>
</dbReference>
<dbReference type="Proteomes" id="UP000516320">
    <property type="component" value="Chromosome"/>
</dbReference>
<evidence type="ECO:0000313" key="1">
    <source>
        <dbReference type="EMBL" id="QNQ89619.1"/>
    </source>
</evidence>
<organism evidence="1 2">
    <name type="scientific">Corynebacterium poyangense</name>
    <dbReference type="NCBI Taxonomy" id="2684405"/>
    <lineage>
        <taxon>Bacteria</taxon>
        <taxon>Bacillati</taxon>
        <taxon>Actinomycetota</taxon>
        <taxon>Actinomycetes</taxon>
        <taxon>Mycobacteriales</taxon>
        <taxon>Corynebacteriaceae</taxon>
        <taxon>Corynebacterium</taxon>
    </lineage>
</organism>
<name>A0A7H0SM44_9CORY</name>
<accession>A0A7H0SM44</accession>
<protein>
    <submittedName>
        <fullName evidence="1">Uncharacterized protein</fullName>
    </submittedName>
</protein>
<keyword evidence="2" id="KW-1185">Reference proteome</keyword>
<proteinExistence type="predicted"/>
<evidence type="ECO:0000313" key="2">
    <source>
        <dbReference type="Proteomes" id="UP000516320"/>
    </source>
</evidence>
<sequence>MNEQSARFSEEPAVKTARVWLHAVAQDLGVSPDLFDPVIRDLLDLTRDVAHGPSRPAAPLTAFLVGLASNQQQDTPETLKERITRVRNLVQHWESDDGQA</sequence>
<dbReference type="KEGG" id="cpoy:GP475_02425"/>
<gene>
    <name evidence="1" type="ORF">GP475_02425</name>
</gene>
<dbReference type="RefSeq" id="WP_187975072.1">
    <property type="nucleotide sequence ID" value="NZ_CP046884.1"/>
</dbReference>